<dbReference type="RefSeq" id="WP_207337821.1">
    <property type="nucleotide sequence ID" value="NZ_JAFMYU010000023.1"/>
</dbReference>
<dbReference type="Proteomes" id="UP000664795">
    <property type="component" value="Unassembled WGS sequence"/>
</dbReference>
<gene>
    <name evidence="1" type="ORF">J2I48_22805</name>
</gene>
<organism evidence="1 2">
    <name type="scientific">Fibrella aquatilis</name>
    <dbReference type="NCBI Taxonomy" id="2817059"/>
    <lineage>
        <taxon>Bacteria</taxon>
        <taxon>Pseudomonadati</taxon>
        <taxon>Bacteroidota</taxon>
        <taxon>Cytophagia</taxon>
        <taxon>Cytophagales</taxon>
        <taxon>Spirosomataceae</taxon>
        <taxon>Fibrella</taxon>
    </lineage>
</organism>
<evidence type="ECO:0000313" key="2">
    <source>
        <dbReference type="Proteomes" id="UP000664795"/>
    </source>
</evidence>
<evidence type="ECO:0000313" key="1">
    <source>
        <dbReference type="EMBL" id="MBO0933857.1"/>
    </source>
</evidence>
<proteinExistence type="predicted"/>
<accession>A0A939GC30</accession>
<name>A0A939GC30_9BACT</name>
<reference evidence="1 2" key="1">
    <citation type="submission" date="2021-03" db="EMBL/GenBank/DDBJ databases">
        <title>Fibrella sp. HMF5036 genome sequencing and assembly.</title>
        <authorList>
            <person name="Kang H."/>
            <person name="Kim H."/>
            <person name="Bae S."/>
            <person name="Joh K."/>
        </authorList>
    </citation>
    <scope>NUCLEOTIDE SEQUENCE [LARGE SCALE GENOMIC DNA]</scope>
    <source>
        <strain evidence="1 2">HMF5036</strain>
    </source>
</reference>
<keyword evidence="2" id="KW-1185">Reference proteome</keyword>
<dbReference type="AlphaFoldDB" id="A0A939GC30"/>
<dbReference type="EMBL" id="JAFMYU010000023">
    <property type="protein sequence ID" value="MBO0933857.1"/>
    <property type="molecule type" value="Genomic_DNA"/>
</dbReference>
<sequence>MLFEFLPDELDFMNRFAARLNTPVIDNTLTIPESVGSGQVKYVNLYPDFNLIIHAYTLNEELIIKRLAPEKPEDTINFLFNINQDLSTLKDPKASSINNELAIRIISHDLASDIRFPHTRRLITWSLVPSGKRLRHF</sequence>
<protein>
    <submittedName>
        <fullName evidence="1">Uncharacterized protein</fullName>
    </submittedName>
</protein>
<comment type="caution">
    <text evidence="1">The sequence shown here is derived from an EMBL/GenBank/DDBJ whole genome shotgun (WGS) entry which is preliminary data.</text>
</comment>